<dbReference type="AlphaFoldDB" id="A0A815R931"/>
<dbReference type="Pfam" id="PF03221">
    <property type="entry name" value="HTH_Tnp_Tc5"/>
    <property type="match status" value="1"/>
</dbReference>
<dbReference type="SUPFAM" id="SSF46689">
    <property type="entry name" value="Homeodomain-like"/>
    <property type="match status" value="1"/>
</dbReference>
<sequence>MATKRTLTLSDKVKLIHENEQNVNYRTLAENYQISIGSVSNIIKRKAEYLESYVQNENSNKKRNFRDEFNQQLDQKVYEWFVTQRSKNIPISGPLIQEQARQIRQQLDPTNDDFKASNGWLEKFRKRHGIKYKSICGESATVDASIVDEWLSRISSVINKLDLSDVYNADESGLFFKALPNRSLVITKETCKGGKRSKERFTILCCTNMTGTDKLQPLLIGKAAKPRCFKNLNVKQLPVKWRWNRTSWMTATLFDEWLQNLNNTMIKQKRKIQLFIDHAPCHNLDAQYSNITAGFVHPNTQHDTNITTNDINDNDLNNETIADDISTALQNLDTLLTHSNNGKHRLTANEFTEIDSETPAFNEWNDTNDNPIVVDENGIDNITTEDNYDEDMPTEPPPKLTEAMEMIRRLHILAATQQPQLHSLISQLDSQLTQLFIDSKGVKQTTIDDFFHKNK</sequence>
<dbReference type="InterPro" id="IPR050863">
    <property type="entry name" value="CenT-Element_Derived"/>
</dbReference>
<proteinExistence type="predicted"/>
<dbReference type="InterPro" id="IPR009057">
    <property type="entry name" value="Homeodomain-like_sf"/>
</dbReference>
<dbReference type="Gene3D" id="1.10.10.60">
    <property type="entry name" value="Homeodomain-like"/>
    <property type="match status" value="2"/>
</dbReference>
<dbReference type="InterPro" id="IPR006600">
    <property type="entry name" value="HTH_CenpB_DNA-bd_dom"/>
</dbReference>
<evidence type="ECO:0000313" key="4">
    <source>
        <dbReference type="Proteomes" id="UP000663860"/>
    </source>
</evidence>
<comment type="caution">
    <text evidence="3">The sequence shown here is derived from an EMBL/GenBank/DDBJ whole genome shotgun (WGS) entry which is preliminary data.</text>
</comment>
<keyword evidence="1" id="KW-0238">DNA-binding</keyword>
<protein>
    <recommendedName>
        <fullName evidence="2">HTH CENPB-type domain-containing protein</fullName>
    </recommendedName>
</protein>
<evidence type="ECO:0000256" key="1">
    <source>
        <dbReference type="ARBA" id="ARBA00023125"/>
    </source>
</evidence>
<gene>
    <name evidence="3" type="ORF">IZO911_LOCUS43634</name>
</gene>
<evidence type="ECO:0000259" key="2">
    <source>
        <dbReference type="PROSITE" id="PS51253"/>
    </source>
</evidence>
<organism evidence="3 4">
    <name type="scientific">Adineta steineri</name>
    <dbReference type="NCBI Taxonomy" id="433720"/>
    <lineage>
        <taxon>Eukaryota</taxon>
        <taxon>Metazoa</taxon>
        <taxon>Spiralia</taxon>
        <taxon>Gnathifera</taxon>
        <taxon>Rotifera</taxon>
        <taxon>Eurotatoria</taxon>
        <taxon>Bdelloidea</taxon>
        <taxon>Adinetida</taxon>
        <taxon>Adinetidae</taxon>
        <taxon>Adineta</taxon>
    </lineage>
</organism>
<feature type="domain" description="HTH CENPB-type" evidence="2">
    <location>
        <begin position="61"/>
        <end position="134"/>
    </location>
</feature>
<dbReference type="GO" id="GO:0003677">
    <property type="term" value="F:DNA binding"/>
    <property type="evidence" value="ECO:0007669"/>
    <property type="project" value="UniProtKB-KW"/>
</dbReference>
<evidence type="ECO:0000313" key="3">
    <source>
        <dbReference type="EMBL" id="CAF1474272.1"/>
    </source>
</evidence>
<dbReference type="InterPro" id="IPR004875">
    <property type="entry name" value="DDE_SF_endonuclease_dom"/>
</dbReference>
<accession>A0A815R931</accession>
<dbReference type="Pfam" id="PF03184">
    <property type="entry name" value="DDE_1"/>
    <property type="match status" value="1"/>
</dbReference>
<reference evidence="3" key="1">
    <citation type="submission" date="2021-02" db="EMBL/GenBank/DDBJ databases">
        <authorList>
            <person name="Nowell W R."/>
        </authorList>
    </citation>
    <scope>NUCLEOTIDE SEQUENCE</scope>
</reference>
<dbReference type="EMBL" id="CAJNOE010002234">
    <property type="protein sequence ID" value="CAF1474272.1"/>
    <property type="molecule type" value="Genomic_DNA"/>
</dbReference>
<dbReference type="GO" id="GO:0005634">
    <property type="term" value="C:nucleus"/>
    <property type="evidence" value="ECO:0007669"/>
    <property type="project" value="TreeGrafter"/>
</dbReference>
<name>A0A815R931_9BILA</name>
<dbReference type="SMART" id="SM00674">
    <property type="entry name" value="CENPB"/>
    <property type="match status" value="1"/>
</dbReference>
<dbReference type="Proteomes" id="UP000663860">
    <property type="component" value="Unassembled WGS sequence"/>
</dbReference>
<dbReference type="PROSITE" id="PS51253">
    <property type="entry name" value="HTH_CENPB"/>
    <property type="match status" value="1"/>
</dbReference>
<dbReference type="PANTHER" id="PTHR19303">
    <property type="entry name" value="TRANSPOSON"/>
    <property type="match status" value="1"/>
</dbReference>
<dbReference type="PANTHER" id="PTHR19303:SF73">
    <property type="entry name" value="PROTEIN PDC2"/>
    <property type="match status" value="1"/>
</dbReference>